<name>A0A5B7HXL6_PORTR</name>
<accession>A0A5B7HXL6</accession>
<keyword evidence="1" id="KW-1133">Transmembrane helix</keyword>
<evidence type="ECO:0000313" key="2">
    <source>
        <dbReference type="EMBL" id="MPC74693.1"/>
    </source>
</evidence>
<sequence>MAKGGRNLENWRDHYFLYPSMDIHPCPGSPITDFIDETAYRDPQPYCDDCLAPLTVRHLLVECPSLTDLRHRYLYRSRGRDSGVYYISRVLGPECLAKGHDYGPKCDPYNDYHWDLGLEERQQHLSAQFRSATLALDPAFTRLGLRIQKKVCGFVFVCVFVYLYFFFFWSSFLLSCILFPYPSTFLCLLSRFYYFFIVSFLFPLYFSYLLICIFFFLVALILLPISLTSTPLHSFPFHPPLLIISCHVSSFLVASSFFFLLSW</sequence>
<comment type="caution">
    <text evidence="2">The sequence shown here is derived from an EMBL/GenBank/DDBJ whole genome shotgun (WGS) entry which is preliminary data.</text>
</comment>
<evidence type="ECO:0000256" key="1">
    <source>
        <dbReference type="SAM" id="Phobius"/>
    </source>
</evidence>
<keyword evidence="1" id="KW-0812">Transmembrane</keyword>
<proteinExistence type="predicted"/>
<feature type="transmembrane region" description="Helical" evidence="1">
    <location>
        <begin position="192"/>
        <end position="225"/>
    </location>
</feature>
<evidence type="ECO:0000313" key="3">
    <source>
        <dbReference type="Proteomes" id="UP000324222"/>
    </source>
</evidence>
<dbReference type="EMBL" id="VSRR010039495">
    <property type="protein sequence ID" value="MPC74693.1"/>
    <property type="molecule type" value="Genomic_DNA"/>
</dbReference>
<gene>
    <name evidence="2" type="ORF">E2C01_069066</name>
</gene>
<dbReference type="Proteomes" id="UP000324222">
    <property type="component" value="Unassembled WGS sequence"/>
</dbReference>
<organism evidence="2 3">
    <name type="scientific">Portunus trituberculatus</name>
    <name type="common">Swimming crab</name>
    <name type="synonym">Neptunus trituberculatus</name>
    <dbReference type="NCBI Taxonomy" id="210409"/>
    <lineage>
        <taxon>Eukaryota</taxon>
        <taxon>Metazoa</taxon>
        <taxon>Ecdysozoa</taxon>
        <taxon>Arthropoda</taxon>
        <taxon>Crustacea</taxon>
        <taxon>Multicrustacea</taxon>
        <taxon>Malacostraca</taxon>
        <taxon>Eumalacostraca</taxon>
        <taxon>Eucarida</taxon>
        <taxon>Decapoda</taxon>
        <taxon>Pleocyemata</taxon>
        <taxon>Brachyura</taxon>
        <taxon>Eubrachyura</taxon>
        <taxon>Portunoidea</taxon>
        <taxon>Portunidae</taxon>
        <taxon>Portuninae</taxon>
        <taxon>Portunus</taxon>
    </lineage>
</organism>
<dbReference type="AlphaFoldDB" id="A0A5B7HXL6"/>
<keyword evidence="1" id="KW-0472">Membrane</keyword>
<feature type="transmembrane region" description="Helical" evidence="1">
    <location>
        <begin position="237"/>
        <end position="261"/>
    </location>
</feature>
<keyword evidence="3" id="KW-1185">Reference proteome</keyword>
<feature type="transmembrane region" description="Helical" evidence="1">
    <location>
        <begin position="151"/>
        <end position="180"/>
    </location>
</feature>
<protein>
    <submittedName>
        <fullName evidence="2">Uncharacterized protein</fullName>
    </submittedName>
</protein>
<reference evidence="2 3" key="1">
    <citation type="submission" date="2019-05" db="EMBL/GenBank/DDBJ databases">
        <title>Another draft genome of Portunus trituberculatus and its Hox gene families provides insights of decapod evolution.</title>
        <authorList>
            <person name="Jeong J.-H."/>
            <person name="Song I."/>
            <person name="Kim S."/>
            <person name="Choi T."/>
            <person name="Kim D."/>
            <person name="Ryu S."/>
            <person name="Kim W."/>
        </authorList>
    </citation>
    <scope>NUCLEOTIDE SEQUENCE [LARGE SCALE GENOMIC DNA]</scope>
    <source>
        <tissue evidence="2">Muscle</tissue>
    </source>
</reference>